<evidence type="ECO:0000313" key="2">
    <source>
        <dbReference type="EMBL" id="SES28331.1"/>
    </source>
</evidence>
<feature type="coiled-coil region" evidence="1">
    <location>
        <begin position="22"/>
        <end position="49"/>
    </location>
</feature>
<reference evidence="3" key="1">
    <citation type="submission" date="2016-10" db="EMBL/GenBank/DDBJ databases">
        <authorList>
            <person name="Varghese N."/>
            <person name="Submissions S."/>
        </authorList>
    </citation>
    <scope>NUCLEOTIDE SEQUENCE [LARGE SCALE GENOMIC DNA]</scope>
    <source>
        <strain evidence="3">CGMCC 1.6963</strain>
    </source>
</reference>
<evidence type="ECO:0000313" key="3">
    <source>
        <dbReference type="Proteomes" id="UP000199019"/>
    </source>
</evidence>
<dbReference type="AlphaFoldDB" id="A0A1H9W3L1"/>
<dbReference type="InterPro" id="IPR036689">
    <property type="entry name" value="ESAT-6-like_sf"/>
</dbReference>
<dbReference type="Gene3D" id="1.10.287.1060">
    <property type="entry name" value="ESAT-6-like"/>
    <property type="match status" value="1"/>
</dbReference>
<proteinExistence type="predicted"/>
<name>A0A1H9W3L1_9MICO</name>
<evidence type="ECO:0000256" key="1">
    <source>
        <dbReference type="SAM" id="Coils"/>
    </source>
</evidence>
<keyword evidence="1" id="KW-0175">Coiled coil</keyword>
<dbReference type="STRING" id="587636.SAMN05216199_2754"/>
<protein>
    <recommendedName>
        <fullName evidence="4">WXG100 family type VII secretion target</fullName>
    </recommendedName>
</protein>
<dbReference type="EMBL" id="FOHB01000004">
    <property type="protein sequence ID" value="SES28331.1"/>
    <property type="molecule type" value="Genomic_DNA"/>
</dbReference>
<evidence type="ECO:0008006" key="4">
    <source>
        <dbReference type="Google" id="ProtNLM"/>
    </source>
</evidence>
<sequence>MATIDGGSGGGGDKKGMDDARVKDIAGRLQKAKADLAAAKSDADAAAQRLHSAWHGPDATRFQGQWKKESTNIDQCVLDVTAMVKSLNADIAEQRAASN</sequence>
<organism evidence="2 3">
    <name type="scientific">Pedococcus cremeus</name>
    <dbReference type="NCBI Taxonomy" id="587636"/>
    <lineage>
        <taxon>Bacteria</taxon>
        <taxon>Bacillati</taxon>
        <taxon>Actinomycetota</taxon>
        <taxon>Actinomycetes</taxon>
        <taxon>Micrococcales</taxon>
        <taxon>Intrasporangiaceae</taxon>
        <taxon>Pedococcus</taxon>
    </lineage>
</organism>
<dbReference type="RefSeq" id="WP_091759002.1">
    <property type="nucleotide sequence ID" value="NZ_FOHB01000004.1"/>
</dbReference>
<dbReference type="OrthoDB" id="5244663at2"/>
<accession>A0A1H9W3L1</accession>
<dbReference type="SUPFAM" id="SSF140453">
    <property type="entry name" value="EsxAB dimer-like"/>
    <property type="match status" value="1"/>
</dbReference>
<keyword evidence="3" id="KW-1185">Reference proteome</keyword>
<dbReference type="Proteomes" id="UP000199019">
    <property type="component" value="Unassembled WGS sequence"/>
</dbReference>
<gene>
    <name evidence="2" type="ORF">SAMN05216199_2754</name>
</gene>